<dbReference type="InterPro" id="IPR018580">
    <property type="entry name" value="Uncharacterised_YfhO"/>
</dbReference>
<dbReference type="Pfam" id="PF09586">
    <property type="entry name" value="YfhO"/>
    <property type="match status" value="1"/>
</dbReference>
<keyword evidence="2" id="KW-1133">Transmembrane helix</keyword>
<reference evidence="3 4" key="1">
    <citation type="submission" date="2016-10" db="EMBL/GenBank/DDBJ databases">
        <authorList>
            <person name="de Groot N.N."/>
        </authorList>
    </citation>
    <scope>NUCLEOTIDE SEQUENCE [LARGE SCALE GENOMIC DNA]</scope>
    <source>
        <strain evidence="3 4">DSM 14045</strain>
    </source>
</reference>
<feature type="transmembrane region" description="Helical" evidence="2">
    <location>
        <begin position="255"/>
        <end position="275"/>
    </location>
</feature>
<dbReference type="PANTHER" id="PTHR38454">
    <property type="entry name" value="INTEGRAL MEMBRANE PROTEIN-RELATED"/>
    <property type="match status" value="1"/>
</dbReference>
<feature type="transmembrane region" description="Helical" evidence="2">
    <location>
        <begin position="435"/>
        <end position="455"/>
    </location>
</feature>
<feature type="coiled-coil region" evidence="1">
    <location>
        <begin position="657"/>
        <end position="684"/>
    </location>
</feature>
<evidence type="ECO:0000256" key="2">
    <source>
        <dbReference type="SAM" id="Phobius"/>
    </source>
</evidence>
<feature type="transmembrane region" description="Helical" evidence="2">
    <location>
        <begin position="379"/>
        <end position="399"/>
    </location>
</feature>
<feature type="transmembrane region" description="Helical" evidence="2">
    <location>
        <begin position="464"/>
        <end position="486"/>
    </location>
</feature>
<keyword evidence="2" id="KW-0472">Membrane</keyword>
<keyword evidence="1" id="KW-0175">Coiled coil</keyword>
<dbReference type="PANTHER" id="PTHR38454:SF1">
    <property type="entry name" value="INTEGRAL MEMBRANE PROTEIN"/>
    <property type="match status" value="1"/>
</dbReference>
<name>A0A1H3LQU0_9FIRM</name>
<accession>A0A1H3LQU0</accession>
<dbReference type="STRING" id="1122142.SAMN02910414_02090"/>
<protein>
    <submittedName>
        <fullName evidence="3">Uncharacterized membrane protein YfhO</fullName>
    </submittedName>
</protein>
<feature type="transmembrane region" description="Helical" evidence="2">
    <location>
        <begin position="321"/>
        <end position="339"/>
    </location>
</feature>
<evidence type="ECO:0000256" key="1">
    <source>
        <dbReference type="SAM" id="Coils"/>
    </source>
</evidence>
<feature type="transmembrane region" description="Helical" evidence="2">
    <location>
        <begin position="411"/>
        <end position="429"/>
    </location>
</feature>
<sequence length="883" mass="102734">MGKFLKSLNKTSKKNPCLAFFITFFVCVAILIYKNVYPFGDRCILHIDLYHQYYPYFSEFQDVLRNNKSMQFSFNNGLGNDFLALFAYYLASPLNLLLTIWPHKYIIEFMTFLIVIKISFASMFAYKFFIYHFKVEEKTNNKKEFEKLYAVCLAVAYSLCGFIAAYSWNIMWLDSFALFSLILLGIDKIIRENKPACYYTSLALSIWANYYISIMICIFLVFYFICMLIENTVLEIKDINQITEKTKRSTPIKSVINFAVFSLLAASTSSVLIVSELNVLKYAYSANSGFPKKSTWYFSFLTELSRMSLGLKVYIDDNHLPNLYTGVASILFILLYLFNKKIKIVKKVPRIMIMGIFFISFSNNILDFIWHGLHFPSFLPARQSFIFSFLILCIVFETLRNIEETRIKDVLCSLMIIAAVFIIQFKNNANNTELMFPFLITGGYILIYSILLIVIKKVKIRKTFLIYLATFVFLSELTVNMGLVSFETTSRREYLAKSDDYNKIVEYLNKREGKKFYRIEQSERKTKNDAMLYNYSSATEFSSILNYNVSGFYQKLGLEGGINYYSYYGATPVISSMLSVKYYISTDGDDTDTTKKKIKKIGPNYIYENLYTLPIGFTVPIGSDKKWNEKDVTKIDTINSFVNDIAPENKTKNKTGYKNDTQIIQNYENKMQSQENELLQFSSNLLNIRPGQTTIKIIRPGHLYAVYDHVDIDYLDEYVDEKFKKTFSSVSNDYILDLGDRKLGEKIYLKNDSNKKIKFYLYNLNENKMKETYNSLNNERFELNSINKKGLFNGVTITGKLKTKSSKELVFSIPYQEGWKCVVNDKKVKIKKFKGTFLKIRLNKGENNIKLEYETPYIRIVLVCSIASIIAAILIIRIKRKIY</sequence>
<evidence type="ECO:0000313" key="3">
    <source>
        <dbReference type="EMBL" id="SDY66733.1"/>
    </source>
</evidence>
<keyword evidence="2" id="KW-0812">Transmembrane</keyword>
<gene>
    <name evidence="3" type="ORF">SAMN02910414_02090</name>
</gene>
<feature type="transmembrane region" description="Helical" evidence="2">
    <location>
        <begin position="351"/>
        <end position="373"/>
    </location>
</feature>
<feature type="transmembrane region" description="Helical" evidence="2">
    <location>
        <begin position="210"/>
        <end position="234"/>
    </location>
</feature>
<dbReference type="OrthoDB" id="9815466at2"/>
<organism evidence="3 4">
    <name type="scientific">Lachnobacterium bovis DSM 14045</name>
    <dbReference type="NCBI Taxonomy" id="1122142"/>
    <lineage>
        <taxon>Bacteria</taxon>
        <taxon>Bacillati</taxon>
        <taxon>Bacillota</taxon>
        <taxon>Clostridia</taxon>
        <taxon>Lachnospirales</taxon>
        <taxon>Lachnospiraceae</taxon>
        <taxon>Lachnobacterium</taxon>
    </lineage>
</organism>
<evidence type="ECO:0000313" key="4">
    <source>
        <dbReference type="Proteomes" id="UP000183918"/>
    </source>
</evidence>
<feature type="transmembrane region" description="Helical" evidence="2">
    <location>
        <begin position="857"/>
        <end position="876"/>
    </location>
</feature>
<feature type="transmembrane region" description="Helical" evidence="2">
    <location>
        <begin position="16"/>
        <end position="33"/>
    </location>
</feature>
<dbReference type="AlphaFoldDB" id="A0A1H3LQU0"/>
<proteinExistence type="predicted"/>
<dbReference type="RefSeq" id="WP_074718716.1">
    <property type="nucleotide sequence ID" value="NZ_FNPG01000027.1"/>
</dbReference>
<feature type="transmembrane region" description="Helical" evidence="2">
    <location>
        <begin position="109"/>
        <end position="128"/>
    </location>
</feature>
<dbReference type="Proteomes" id="UP000183918">
    <property type="component" value="Unassembled WGS sequence"/>
</dbReference>
<dbReference type="EMBL" id="FNPG01000027">
    <property type="protein sequence ID" value="SDY66733.1"/>
    <property type="molecule type" value="Genomic_DNA"/>
</dbReference>
<keyword evidence="4" id="KW-1185">Reference proteome</keyword>
<feature type="transmembrane region" description="Helical" evidence="2">
    <location>
        <begin position="148"/>
        <end position="165"/>
    </location>
</feature>